<protein>
    <submittedName>
        <fullName evidence="1">Uncharacterized protein</fullName>
    </submittedName>
</protein>
<sequence length="655" mass="71833">MPDHTPEAVPRALVTLSGVESGGDVMAAGGNVTKVVNAPVHFRYQQGPALLRSHEIGPDEILSEDLFVSTGPAEDVRSGVYALIGPPNTGRRTEGRQLLSSLPDMDRLREFRTPDWDEPDMGRVPNDPRHGYLLDLTGMGEALPDDFGEDLARYARNAREHGSLLVILGDEAVGDRLPSADEGSGIAVREHQRPDALVVARRRIHETALRERTAWLDIEGGTFHGLVSSDAPPSRGVDLAQAVLEAKNENDDTVLGAFANWQKQIQDWFATDVRREDATGAEQRALRIAAAFLDGSPAPAVLNAADELLSKPVRDRFELWGGALAAPDDQVRCRTAGVDFRDGRVSITDNRPGLDSAVIRYLWDRRGSLSALLTTWLSDISSPGGPASECLDRLSTVLMEVAVAQGSATVLGLLEEWLKQDARRRMDFVVKVLQRLTEHPVLGPRVRVVDLRNWARGSGSPERQRAVIRVCRGGFAEEYPEQALMRLRYVVQNTEDTDLRGEAIAALAEHLAPGRDRLSVLKVLVDWVENERIVLDGGRLFLDLFGGDGADGETAPADPARGLLTPAGSEGETAVELFRRAWKSTWNHPELRNATSHALVVWRRAAHAGSLPVDRTRRVIRVVFGSSGIDEDLDRILSGEDQVGAMLRKDFLHRP</sequence>
<organism evidence="1 2">
    <name type="scientific">Nocardiopsis alborubida</name>
    <dbReference type="NCBI Taxonomy" id="146802"/>
    <lineage>
        <taxon>Bacteria</taxon>
        <taxon>Bacillati</taxon>
        <taxon>Actinomycetota</taxon>
        <taxon>Actinomycetes</taxon>
        <taxon>Streptosporangiales</taxon>
        <taxon>Nocardiopsidaceae</taxon>
        <taxon>Nocardiopsis</taxon>
    </lineage>
</organism>
<dbReference type="RefSeq" id="WP_061080155.1">
    <property type="nucleotide sequence ID" value="NZ_JAAXPG010000020.1"/>
</dbReference>
<dbReference type="EMBL" id="JAAXPG010000020">
    <property type="protein sequence ID" value="NKZ00015.1"/>
    <property type="molecule type" value="Genomic_DNA"/>
</dbReference>
<keyword evidence="2" id="KW-1185">Reference proteome</keyword>
<name>A0A7X6RRM2_9ACTN</name>
<reference evidence="1 2" key="1">
    <citation type="submission" date="2020-04" db="EMBL/GenBank/DDBJ databases">
        <title>MicrobeNet Type strains.</title>
        <authorList>
            <person name="Nicholson A.C."/>
        </authorList>
    </citation>
    <scope>NUCLEOTIDE SEQUENCE [LARGE SCALE GENOMIC DNA]</scope>
    <source>
        <strain evidence="1 2">ATCC 23612</strain>
    </source>
</reference>
<comment type="caution">
    <text evidence="1">The sequence shown here is derived from an EMBL/GenBank/DDBJ whole genome shotgun (WGS) entry which is preliminary data.</text>
</comment>
<accession>A0A7X6RRM2</accession>
<proteinExistence type="predicted"/>
<evidence type="ECO:0000313" key="2">
    <source>
        <dbReference type="Proteomes" id="UP000553209"/>
    </source>
</evidence>
<evidence type="ECO:0000313" key="1">
    <source>
        <dbReference type="EMBL" id="NKZ00015.1"/>
    </source>
</evidence>
<dbReference type="Proteomes" id="UP000553209">
    <property type="component" value="Unassembled WGS sequence"/>
</dbReference>
<gene>
    <name evidence="1" type="ORF">HGB44_20415</name>
</gene>
<dbReference type="AlphaFoldDB" id="A0A7X6RRM2"/>